<proteinExistence type="predicted"/>
<organism evidence="2 3">
    <name type="scientific">Haloquadratum walsbyi (strain DSM 16854 / JCM 12705 / C23)</name>
    <dbReference type="NCBI Taxonomy" id="768065"/>
    <lineage>
        <taxon>Archaea</taxon>
        <taxon>Methanobacteriati</taxon>
        <taxon>Methanobacteriota</taxon>
        <taxon>Stenosarchaea group</taxon>
        <taxon>Halobacteria</taxon>
        <taxon>Halobacteriales</taxon>
        <taxon>Haloferacaceae</taxon>
        <taxon>Haloquadratum</taxon>
    </lineage>
</organism>
<evidence type="ECO:0000313" key="2">
    <source>
        <dbReference type="EMBL" id="CCC38993.1"/>
    </source>
</evidence>
<dbReference type="EMBL" id="FR746099">
    <property type="protein sequence ID" value="CCC38993.1"/>
    <property type="molecule type" value="Genomic_DNA"/>
</dbReference>
<feature type="transmembrane region" description="Helical" evidence="1">
    <location>
        <begin position="30"/>
        <end position="52"/>
    </location>
</feature>
<evidence type="ECO:0000313" key="3">
    <source>
        <dbReference type="Proteomes" id="UP000007954"/>
    </source>
</evidence>
<protein>
    <submittedName>
        <fullName evidence="2">Uncharacterized protein</fullName>
    </submittedName>
</protein>
<accession>G0LFX3</accession>
<evidence type="ECO:0000256" key="1">
    <source>
        <dbReference type="SAM" id="Phobius"/>
    </source>
</evidence>
<dbReference type="Proteomes" id="UP000007954">
    <property type="component" value="Chromosome"/>
</dbReference>
<reference evidence="2 3" key="1">
    <citation type="journal article" date="2011" name="PLoS ONE">
        <title>Haloquadratum walsbyi: limited diversity in a global pond.</title>
        <authorList>
            <person name="Dyall-Smith M."/>
            <person name="Pfeiffer F."/>
            <person name="Klee K."/>
            <person name="Palm P."/>
            <person name="Gross K."/>
            <person name="Schuster S.C."/>
            <person name="Rampp M."/>
            <person name="Oesterhelt D."/>
        </authorList>
    </citation>
    <scope>NUCLEOTIDE SEQUENCE [LARGE SCALE GENOMIC DNA]</scope>
    <source>
        <strain evidence="3">DSM 16854 / JCM 12705 / C23</strain>
    </source>
</reference>
<sequence>MAAIIRLIMSDDTSQQSTLRTDGGISSIEIGFPAIAFGLHAILALALIPFAWDALQAGNFPLVGSLALLSTLILILGAMIRRVAKRRF</sequence>
<name>G0LFX3_HALWC</name>
<dbReference type="HOGENOM" id="CLU_2461725_0_0_2"/>
<gene>
    <name evidence="2" type="ordered locus">Hqrw_1011</name>
</gene>
<keyword evidence="1" id="KW-1133">Transmembrane helix</keyword>
<feature type="transmembrane region" description="Helical" evidence="1">
    <location>
        <begin position="58"/>
        <end position="80"/>
    </location>
</feature>
<keyword evidence="1" id="KW-0472">Membrane</keyword>
<dbReference type="KEGG" id="hwc:Hqrw_1011"/>
<dbReference type="AlphaFoldDB" id="G0LFX3"/>
<keyword evidence="1" id="KW-0812">Transmembrane</keyword>